<feature type="transmembrane region" description="Helical" evidence="6">
    <location>
        <begin position="148"/>
        <end position="169"/>
    </location>
</feature>
<protein>
    <submittedName>
        <fullName evidence="8">MFS transporter</fullName>
    </submittedName>
</protein>
<dbReference type="Gene3D" id="1.20.1250.20">
    <property type="entry name" value="MFS general substrate transporter like domains"/>
    <property type="match status" value="1"/>
</dbReference>
<feature type="transmembrane region" description="Helical" evidence="6">
    <location>
        <begin position="118"/>
        <end position="136"/>
    </location>
</feature>
<evidence type="ECO:0000313" key="9">
    <source>
        <dbReference type="Proteomes" id="UP001500908"/>
    </source>
</evidence>
<evidence type="ECO:0000256" key="3">
    <source>
        <dbReference type="ARBA" id="ARBA00022989"/>
    </source>
</evidence>
<dbReference type="InterPro" id="IPR020846">
    <property type="entry name" value="MFS_dom"/>
</dbReference>
<evidence type="ECO:0000259" key="7">
    <source>
        <dbReference type="PROSITE" id="PS50850"/>
    </source>
</evidence>
<keyword evidence="3 6" id="KW-1133">Transmembrane helix</keyword>
<evidence type="ECO:0000256" key="2">
    <source>
        <dbReference type="ARBA" id="ARBA00022692"/>
    </source>
</evidence>
<feature type="transmembrane region" description="Helical" evidence="6">
    <location>
        <begin position="86"/>
        <end position="106"/>
    </location>
</feature>
<evidence type="ECO:0000256" key="4">
    <source>
        <dbReference type="ARBA" id="ARBA00023136"/>
    </source>
</evidence>
<organism evidence="8 9">
    <name type="scientific">Salinactinospora qingdaonensis</name>
    <dbReference type="NCBI Taxonomy" id="702744"/>
    <lineage>
        <taxon>Bacteria</taxon>
        <taxon>Bacillati</taxon>
        <taxon>Actinomycetota</taxon>
        <taxon>Actinomycetes</taxon>
        <taxon>Streptosporangiales</taxon>
        <taxon>Nocardiopsidaceae</taxon>
        <taxon>Salinactinospora</taxon>
    </lineage>
</organism>
<feature type="transmembrane region" description="Helical" evidence="6">
    <location>
        <begin position="206"/>
        <end position="225"/>
    </location>
</feature>
<keyword evidence="9" id="KW-1185">Reference proteome</keyword>
<feature type="region of interest" description="Disordered" evidence="5">
    <location>
        <begin position="237"/>
        <end position="257"/>
    </location>
</feature>
<dbReference type="EMBL" id="BAABDD010000016">
    <property type="protein sequence ID" value="GAA3751419.1"/>
    <property type="molecule type" value="Genomic_DNA"/>
</dbReference>
<evidence type="ECO:0000256" key="5">
    <source>
        <dbReference type="SAM" id="MobiDB-lite"/>
    </source>
</evidence>
<evidence type="ECO:0000256" key="1">
    <source>
        <dbReference type="ARBA" id="ARBA00004651"/>
    </source>
</evidence>
<comment type="caution">
    <text evidence="8">The sequence shown here is derived from an EMBL/GenBank/DDBJ whole genome shotgun (WGS) entry which is preliminary data.</text>
</comment>
<dbReference type="Pfam" id="PF07690">
    <property type="entry name" value="MFS_1"/>
    <property type="match status" value="1"/>
</dbReference>
<feature type="transmembrane region" description="Helical" evidence="6">
    <location>
        <begin position="273"/>
        <end position="293"/>
    </location>
</feature>
<dbReference type="PANTHER" id="PTHR11360:SF308">
    <property type="entry name" value="BLL3089 PROTEIN"/>
    <property type="match status" value="1"/>
</dbReference>
<keyword evidence="4 6" id="KW-0472">Membrane</keyword>
<evidence type="ECO:0000313" key="8">
    <source>
        <dbReference type="EMBL" id="GAA3751419.1"/>
    </source>
</evidence>
<feature type="transmembrane region" description="Helical" evidence="6">
    <location>
        <begin position="50"/>
        <end position="74"/>
    </location>
</feature>
<feature type="transmembrane region" description="Helical" evidence="6">
    <location>
        <begin position="176"/>
        <end position="194"/>
    </location>
</feature>
<dbReference type="SUPFAM" id="SSF103473">
    <property type="entry name" value="MFS general substrate transporter"/>
    <property type="match status" value="1"/>
</dbReference>
<keyword evidence="2 6" id="KW-0812">Transmembrane</keyword>
<evidence type="ECO:0000256" key="6">
    <source>
        <dbReference type="SAM" id="Phobius"/>
    </source>
</evidence>
<feature type="transmembrane region" description="Helical" evidence="6">
    <location>
        <begin position="313"/>
        <end position="331"/>
    </location>
</feature>
<comment type="subcellular location">
    <subcellularLocation>
        <location evidence="1">Cell membrane</location>
        <topology evidence="1">Multi-pass membrane protein</topology>
    </subcellularLocation>
</comment>
<accession>A0ABP7FY40</accession>
<feature type="transmembrane region" description="Helical" evidence="6">
    <location>
        <begin position="363"/>
        <end position="388"/>
    </location>
</feature>
<feature type="transmembrane region" description="Helical" evidence="6">
    <location>
        <begin position="426"/>
        <end position="447"/>
    </location>
</feature>
<dbReference type="Proteomes" id="UP001500908">
    <property type="component" value="Unassembled WGS sequence"/>
</dbReference>
<dbReference type="PROSITE" id="PS50850">
    <property type="entry name" value="MFS"/>
    <property type="match status" value="1"/>
</dbReference>
<dbReference type="InterPro" id="IPR050327">
    <property type="entry name" value="Proton-linked_MCT"/>
</dbReference>
<dbReference type="InterPro" id="IPR036259">
    <property type="entry name" value="MFS_trans_sf"/>
</dbReference>
<dbReference type="InterPro" id="IPR011701">
    <property type="entry name" value="MFS"/>
</dbReference>
<reference evidence="9" key="1">
    <citation type="journal article" date="2019" name="Int. J. Syst. Evol. Microbiol.">
        <title>The Global Catalogue of Microorganisms (GCM) 10K type strain sequencing project: providing services to taxonomists for standard genome sequencing and annotation.</title>
        <authorList>
            <consortium name="The Broad Institute Genomics Platform"/>
            <consortium name="The Broad Institute Genome Sequencing Center for Infectious Disease"/>
            <person name="Wu L."/>
            <person name="Ma J."/>
        </authorList>
    </citation>
    <scope>NUCLEOTIDE SEQUENCE [LARGE SCALE GENOMIC DNA]</scope>
    <source>
        <strain evidence="9">JCM 17137</strain>
    </source>
</reference>
<name>A0ABP7FY40_9ACTN</name>
<proteinExistence type="predicted"/>
<feature type="region of interest" description="Disordered" evidence="5">
    <location>
        <begin position="1"/>
        <end position="20"/>
    </location>
</feature>
<gene>
    <name evidence="8" type="ORF">GCM10022402_33140</name>
</gene>
<sequence>MSDTGVAAARRGPARCPSGTVLRSPQLSSAEVTGPATSPSKAVKAPGRSALIAMSGIVFALSAPGQTAGISVFVDYIIADLDVSRSAVSAAYMVGTLSGALALPWIGRAVDRFGVRRVLTLVALGFGAFLTVLALAQELVGLTVGFVGARALGQGGMTMIATTAVGIAVTRKRGTALGITSAVGTAGISLFPLLSERMVAEIGWRWTFLAEAGTIWLVVVPVAWWGMRGVRRSVAAAPHEGTASQQTETAADTAGNEPADNPWPLRLVLRTSMFWVISSAVACSGLVATAVFFHQIAVLGEQGLSTTEAAANFLPQTLAGLVASLLFSSAADRFSPKLLICGVMALHAATLALLPLVSPGVTAVAYGASLGGAAAGARAVEAAAFPYYYGTAILGTLRGLTQTIAVAATAVGPLLLSAGYDLTGSYMPPVLALAVLPAIIAVAAPLARRPTTPGARPRGRPPVVE</sequence>
<feature type="transmembrane region" description="Helical" evidence="6">
    <location>
        <begin position="338"/>
        <end position="357"/>
    </location>
</feature>
<dbReference type="PANTHER" id="PTHR11360">
    <property type="entry name" value="MONOCARBOXYLATE TRANSPORTER"/>
    <property type="match status" value="1"/>
</dbReference>
<feature type="domain" description="Major facilitator superfamily (MFS) profile" evidence="7">
    <location>
        <begin position="48"/>
        <end position="452"/>
    </location>
</feature>